<evidence type="ECO:0008006" key="5">
    <source>
        <dbReference type="Google" id="ProtNLM"/>
    </source>
</evidence>
<feature type="compositionally biased region" description="Acidic residues" evidence="1">
    <location>
        <begin position="10"/>
        <end position="22"/>
    </location>
</feature>
<protein>
    <recommendedName>
        <fullName evidence="5">Protein YIP</fullName>
    </recommendedName>
</protein>
<dbReference type="AlphaFoldDB" id="A7TQE7"/>
<reference evidence="3 4" key="1">
    <citation type="journal article" date="2007" name="Proc. Natl. Acad. Sci. U.S.A.">
        <title>Independent sorting-out of thousands of duplicated gene pairs in two yeast species descended from a whole-genome duplication.</title>
        <authorList>
            <person name="Scannell D.R."/>
            <person name="Frank A.C."/>
            <person name="Conant G.C."/>
            <person name="Byrne K.P."/>
            <person name="Woolfit M."/>
            <person name="Wolfe K.H."/>
        </authorList>
    </citation>
    <scope>NUCLEOTIDE SEQUENCE [LARGE SCALE GENOMIC DNA]</scope>
    <source>
        <strain evidence="4">ATCC 22028 / DSM 70294 / BCRC 21397 / CBS 2163 / NBRC 10782 / NRRL Y-8283 / UCD 57-17</strain>
    </source>
</reference>
<feature type="transmembrane region" description="Helical" evidence="2">
    <location>
        <begin position="245"/>
        <end position="265"/>
    </location>
</feature>
<dbReference type="InParanoid" id="A7TQE7"/>
<dbReference type="PANTHER" id="PTHR12822">
    <property type="entry name" value="PROTEIN YIPF"/>
    <property type="match status" value="1"/>
</dbReference>
<dbReference type="PANTHER" id="PTHR12822:SF2">
    <property type="entry name" value="PROTEIN YIPF"/>
    <property type="match status" value="1"/>
</dbReference>
<proteinExistence type="predicted"/>
<gene>
    <name evidence="3" type="ORF">Kpol_467p3</name>
</gene>
<keyword evidence="2" id="KW-1133">Transmembrane helix</keyword>
<sequence length="300" mass="34021">MDRNSVSSFEIDDGLEGVDDFTNEPNPFDDANRFNGDTAIASDRVESDSAIKNKQQGQEQEPIVPPPSYTEPVRIDQPSSNETLPPGLLNYYSRYFQLTTDDFKNRLYDSISFKNKLQDVEGNAESEENKTDLYGAIWITATLVMVQYVTKGFIGLIVDDIVQGIKNDTAYDRKETFLGLIHSIWLFYGYVFIVPFISIQILRRDENTKFKSVIDLISVYGYANTNWIPIFIIEDILQRFNTSKIVYIVQWAILAIGSAKTGIHLYKKLDNGSNSKLSLSTIIILSLHTAFSIAAMFILF</sequence>
<keyword evidence="4" id="KW-1185">Reference proteome</keyword>
<evidence type="ECO:0000256" key="2">
    <source>
        <dbReference type="SAM" id="Phobius"/>
    </source>
</evidence>
<dbReference type="PhylomeDB" id="A7TQE7"/>
<accession>A7TQE7</accession>
<feature type="transmembrane region" description="Helical" evidence="2">
    <location>
        <begin position="277"/>
        <end position="299"/>
    </location>
</feature>
<keyword evidence="2" id="KW-0472">Membrane</keyword>
<dbReference type="HOGENOM" id="CLU_061845_0_0_1"/>
<dbReference type="eggNOG" id="KOG3114">
    <property type="taxonomic scope" value="Eukaryota"/>
</dbReference>
<evidence type="ECO:0000313" key="3">
    <source>
        <dbReference type="EMBL" id="EDO15491.1"/>
    </source>
</evidence>
<feature type="transmembrane region" description="Helical" evidence="2">
    <location>
        <begin position="213"/>
        <end position="233"/>
    </location>
</feature>
<dbReference type="STRING" id="436907.A7TQE7"/>
<dbReference type="GO" id="GO:0005794">
    <property type="term" value="C:Golgi apparatus"/>
    <property type="evidence" value="ECO:0007669"/>
    <property type="project" value="EnsemblFungi"/>
</dbReference>
<dbReference type="GeneID" id="5543572"/>
<dbReference type="RefSeq" id="XP_001643349.1">
    <property type="nucleotide sequence ID" value="XM_001643299.1"/>
</dbReference>
<feature type="transmembrane region" description="Helical" evidence="2">
    <location>
        <begin position="177"/>
        <end position="201"/>
    </location>
</feature>
<dbReference type="KEGG" id="vpo:Kpol_467p3"/>
<dbReference type="OrthoDB" id="10256463at2759"/>
<name>A7TQE7_VANPO</name>
<keyword evidence="2" id="KW-0812">Transmembrane</keyword>
<dbReference type="GO" id="GO:0031267">
    <property type="term" value="F:small GTPase binding"/>
    <property type="evidence" value="ECO:0007669"/>
    <property type="project" value="EnsemblFungi"/>
</dbReference>
<dbReference type="FunCoup" id="A7TQE7">
    <property type="interactions" value="327"/>
</dbReference>
<feature type="transmembrane region" description="Helical" evidence="2">
    <location>
        <begin position="133"/>
        <end position="157"/>
    </location>
</feature>
<dbReference type="OMA" id="CITITIG"/>
<dbReference type="GO" id="GO:0016192">
    <property type="term" value="P:vesicle-mediated transport"/>
    <property type="evidence" value="ECO:0007669"/>
    <property type="project" value="InterPro"/>
</dbReference>
<dbReference type="Proteomes" id="UP000000267">
    <property type="component" value="Unassembled WGS sequence"/>
</dbReference>
<evidence type="ECO:0000313" key="4">
    <source>
        <dbReference type="Proteomes" id="UP000000267"/>
    </source>
</evidence>
<dbReference type="EMBL" id="DS480457">
    <property type="protein sequence ID" value="EDO15491.1"/>
    <property type="molecule type" value="Genomic_DNA"/>
</dbReference>
<evidence type="ECO:0000256" key="1">
    <source>
        <dbReference type="SAM" id="MobiDB-lite"/>
    </source>
</evidence>
<dbReference type="InterPro" id="IPR039765">
    <property type="entry name" value="Yip5/YIPF1/YIPF2"/>
</dbReference>
<feature type="region of interest" description="Disordered" evidence="1">
    <location>
        <begin position="1"/>
        <end position="82"/>
    </location>
</feature>
<organism evidence="4">
    <name type="scientific">Vanderwaltozyma polyspora (strain ATCC 22028 / DSM 70294 / BCRC 21397 / CBS 2163 / NBRC 10782 / NRRL Y-8283 / UCD 57-17)</name>
    <name type="common">Kluyveromyces polysporus</name>
    <dbReference type="NCBI Taxonomy" id="436907"/>
    <lineage>
        <taxon>Eukaryota</taxon>
        <taxon>Fungi</taxon>
        <taxon>Dikarya</taxon>
        <taxon>Ascomycota</taxon>
        <taxon>Saccharomycotina</taxon>
        <taxon>Saccharomycetes</taxon>
        <taxon>Saccharomycetales</taxon>
        <taxon>Saccharomycetaceae</taxon>
        <taxon>Vanderwaltozyma</taxon>
    </lineage>
</organism>